<proteinExistence type="predicted"/>
<accession>A0ABR0QLT7</accession>
<dbReference type="Proteomes" id="UP001358586">
    <property type="component" value="Chromosome 3"/>
</dbReference>
<sequence length="311" mass="35784">MKEEVNFVALKDEAIIVKFGCLENKSRILNLMPWLFDNCLFSMMPFVKDKVIDSYEFNISPFWLRIYNIPLEYMDRQTALDVGKAIDKCGGSSQKWTRSAIVFFVLNTFLMVFSWRVGHEILPTNSKIASIRPTMNLDCQRCGAERETLIHAIKDYPTARETLVCGGLDDRLVRNEFDRCIGWLEAAMRILDKSHGGLHYSCLELVEQQKQFYFPRWKKPAQGVIKINVDAAIDEERMGLGVIVRDKDGFVLGGYGSIKDTTFNSDWPKIMAIEEGVILAKNMNLERVKILCLLGSVQRMFSDNCRILRQR</sequence>
<organism evidence="1 2">
    <name type="scientific">Gossypium arboreum</name>
    <name type="common">Tree cotton</name>
    <name type="synonym">Gossypium nanking</name>
    <dbReference type="NCBI Taxonomy" id="29729"/>
    <lineage>
        <taxon>Eukaryota</taxon>
        <taxon>Viridiplantae</taxon>
        <taxon>Streptophyta</taxon>
        <taxon>Embryophyta</taxon>
        <taxon>Tracheophyta</taxon>
        <taxon>Spermatophyta</taxon>
        <taxon>Magnoliopsida</taxon>
        <taxon>eudicotyledons</taxon>
        <taxon>Gunneridae</taxon>
        <taxon>Pentapetalae</taxon>
        <taxon>rosids</taxon>
        <taxon>malvids</taxon>
        <taxon>Malvales</taxon>
        <taxon>Malvaceae</taxon>
        <taxon>Malvoideae</taxon>
        <taxon>Gossypium</taxon>
    </lineage>
</organism>
<reference evidence="1 2" key="1">
    <citation type="submission" date="2023-03" db="EMBL/GenBank/DDBJ databases">
        <title>WGS of Gossypium arboreum.</title>
        <authorList>
            <person name="Yu D."/>
        </authorList>
    </citation>
    <scope>NUCLEOTIDE SEQUENCE [LARGE SCALE GENOMIC DNA]</scope>
    <source>
        <tissue evidence="1">Leaf</tissue>
    </source>
</reference>
<protein>
    <recommendedName>
        <fullName evidence="3">DUF4283 domain-containing protein</fullName>
    </recommendedName>
</protein>
<name>A0ABR0QLT7_GOSAR</name>
<evidence type="ECO:0000313" key="2">
    <source>
        <dbReference type="Proteomes" id="UP001358586"/>
    </source>
</evidence>
<evidence type="ECO:0008006" key="3">
    <source>
        <dbReference type="Google" id="ProtNLM"/>
    </source>
</evidence>
<evidence type="ECO:0000313" key="1">
    <source>
        <dbReference type="EMBL" id="KAK5840140.1"/>
    </source>
</evidence>
<gene>
    <name evidence="1" type="ORF">PVK06_009020</name>
</gene>
<keyword evidence="2" id="KW-1185">Reference proteome</keyword>
<dbReference type="EMBL" id="JARKNE010000003">
    <property type="protein sequence ID" value="KAK5840140.1"/>
    <property type="molecule type" value="Genomic_DNA"/>
</dbReference>
<comment type="caution">
    <text evidence="1">The sequence shown here is derived from an EMBL/GenBank/DDBJ whole genome shotgun (WGS) entry which is preliminary data.</text>
</comment>